<keyword evidence="1" id="KW-1133">Transmembrane helix</keyword>
<accession>A0A0J1GVZ6</accession>
<evidence type="ECO:0000313" key="2">
    <source>
        <dbReference type="EMBL" id="KLV03614.1"/>
    </source>
</evidence>
<dbReference type="OrthoDB" id="6214359at2"/>
<comment type="caution">
    <text evidence="2">The sequence shown here is derived from an EMBL/GenBank/DDBJ whole genome shotgun (WGS) entry which is preliminary data.</text>
</comment>
<evidence type="ECO:0000256" key="1">
    <source>
        <dbReference type="SAM" id="Phobius"/>
    </source>
</evidence>
<feature type="transmembrane region" description="Helical" evidence="1">
    <location>
        <begin position="155"/>
        <end position="173"/>
    </location>
</feature>
<keyword evidence="1" id="KW-0472">Membrane</keyword>
<proteinExistence type="predicted"/>
<keyword evidence="3" id="KW-1185">Reference proteome</keyword>
<reference evidence="2 3" key="1">
    <citation type="submission" date="2015-05" db="EMBL/GenBank/DDBJ databases">
        <title>Photobacterium galathea sp. nov.</title>
        <authorList>
            <person name="Machado H."/>
            <person name="Gram L."/>
        </authorList>
    </citation>
    <scope>NUCLEOTIDE SEQUENCE [LARGE SCALE GENOMIC DNA]</scope>
    <source>
        <strain evidence="2 3">CGMCC 1.12159</strain>
    </source>
</reference>
<dbReference type="Proteomes" id="UP000036097">
    <property type="component" value="Unassembled WGS sequence"/>
</dbReference>
<dbReference type="EMBL" id="LDOT01000030">
    <property type="protein sequence ID" value="KLV03614.1"/>
    <property type="molecule type" value="Genomic_DNA"/>
</dbReference>
<sequence>MARYRRKWTIPTWILVGMGLMLNIISALLTNFYIDGATRQANDLLQQQQANDKLINLVWQQIETLERKREHTLALLAVSDMAGQALPDPVREVLQQDIANVLPDLTIKLTMSEIPYLMQQFDRLQQSQREKINTLYFDNQGLIKQHAGKMESISILRNLALFLQIMGLALILARDLNRRDYAR</sequence>
<gene>
    <name evidence="2" type="ORF">ABT56_18655</name>
</gene>
<evidence type="ECO:0008006" key="4">
    <source>
        <dbReference type="Google" id="ProtNLM"/>
    </source>
</evidence>
<keyword evidence="1" id="KW-0812">Transmembrane</keyword>
<name>A0A0J1GVZ6_9GAMM</name>
<feature type="transmembrane region" description="Helical" evidence="1">
    <location>
        <begin position="12"/>
        <end position="34"/>
    </location>
</feature>
<dbReference type="AlphaFoldDB" id="A0A0J1GVZ6"/>
<dbReference type="PATRIC" id="fig|1195763.3.peg.3989"/>
<evidence type="ECO:0000313" key="3">
    <source>
        <dbReference type="Proteomes" id="UP000036097"/>
    </source>
</evidence>
<protein>
    <recommendedName>
        <fullName evidence="4">DNA mismatch repair protein</fullName>
    </recommendedName>
</protein>
<organism evidence="2 3">
    <name type="scientific">Photobacterium aquae</name>
    <dbReference type="NCBI Taxonomy" id="1195763"/>
    <lineage>
        <taxon>Bacteria</taxon>
        <taxon>Pseudomonadati</taxon>
        <taxon>Pseudomonadota</taxon>
        <taxon>Gammaproteobacteria</taxon>
        <taxon>Vibrionales</taxon>
        <taxon>Vibrionaceae</taxon>
        <taxon>Photobacterium</taxon>
    </lineage>
</organism>